<sequence length="559" mass="61813">MDITEKPVDREKLNFSTKLAYGSGDMGPAITANILVFFLLYFFTNVAGLPAGLAGSILAIGKIGDAINDPIAGILSDRTRTRWGRRIPWMLFGAIPFGIFFFLQWIVPTFSADPDVNKWCLFAYYIIIATLFNLAYTVVNLPYTALTPELTQDYNERTSLNSFRFAFSIGGSILSLILAGFITEAYPIDLEQRYLVFAFISTLLSVIAILWCTFRIQEKGAIPLLPKQGKKILGFILTALGVMAIVYGLNSISESATLPAAEAIRGKKYLLQGIVGILFGLQFIGFGLTMIFAKIEAHLNSTEAIAAKHAADNAPTLPIKQQLKIAFANKAFLYVMGIYMCSWLGVQMTASILIYYVVGWMGMSEDAFPTVAIAVQGTALVMLFFWKLVSDKLGKKAVYYMGSAIWIVAQAALFLIKPEQTTLLYIAAIMAGFGVSVAYLIPWSMIPDVVDLDELNTGKRREGIFYSFMVFMQKLGLALALFVIGIALEWSGFVERIPGEAIPIQPESALFAIRVAIAPLPTLFLIVGIILTYFYPITKQVHADIIRQLKARKEEQIIR</sequence>
<feature type="transmembrane region" description="Helical" evidence="7">
    <location>
        <begin position="269"/>
        <end position="293"/>
    </location>
</feature>
<dbReference type="Gene3D" id="1.20.1250.20">
    <property type="entry name" value="MFS general substrate transporter like domains"/>
    <property type="match status" value="2"/>
</dbReference>
<evidence type="ECO:0000256" key="2">
    <source>
        <dbReference type="ARBA" id="ARBA00022448"/>
    </source>
</evidence>
<evidence type="ECO:0000256" key="4">
    <source>
        <dbReference type="ARBA" id="ARBA00022692"/>
    </source>
</evidence>
<feature type="transmembrane region" description="Helical" evidence="7">
    <location>
        <begin position="232"/>
        <end position="249"/>
    </location>
</feature>
<dbReference type="PANTHER" id="PTHR11328">
    <property type="entry name" value="MAJOR FACILITATOR SUPERFAMILY DOMAIN-CONTAINING PROTEIN"/>
    <property type="match status" value="1"/>
</dbReference>
<feature type="transmembrane region" description="Helical" evidence="7">
    <location>
        <begin position="398"/>
        <end position="416"/>
    </location>
</feature>
<dbReference type="EMBL" id="JADWDC010000001">
    <property type="protein sequence ID" value="MCC0175426.1"/>
    <property type="molecule type" value="Genomic_DNA"/>
</dbReference>
<dbReference type="GO" id="GO:0008643">
    <property type="term" value="P:carbohydrate transport"/>
    <property type="evidence" value="ECO:0007669"/>
    <property type="project" value="InterPro"/>
</dbReference>
<evidence type="ECO:0000256" key="1">
    <source>
        <dbReference type="ARBA" id="ARBA00004651"/>
    </source>
</evidence>
<dbReference type="SUPFAM" id="SSF103473">
    <property type="entry name" value="MFS general substrate transporter"/>
    <property type="match status" value="1"/>
</dbReference>
<keyword evidence="2" id="KW-0813">Transport</keyword>
<name>A0A964BNT5_9CYAN</name>
<dbReference type="PANTHER" id="PTHR11328:SF24">
    <property type="entry name" value="MAJOR FACILITATOR SUPERFAMILY (MFS) PROFILE DOMAIN-CONTAINING PROTEIN"/>
    <property type="match status" value="1"/>
</dbReference>
<feature type="transmembrane region" description="Helical" evidence="7">
    <location>
        <begin position="367"/>
        <end position="386"/>
    </location>
</feature>
<feature type="transmembrane region" description="Helical" evidence="7">
    <location>
        <begin position="163"/>
        <end position="182"/>
    </location>
</feature>
<feature type="transmembrane region" description="Helical" evidence="7">
    <location>
        <begin position="464"/>
        <end position="488"/>
    </location>
</feature>
<evidence type="ECO:0000256" key="3">
    <source>
        <dbReference type="ARBA" id="ARBA00022475"/>
    </source>
</evidence>
<feature type="transmembrane region" description="Helical" evidence="7">
    <location>
        <begin position="508"/>
        <end position="535"/>
    </location>
</feature>
<feature type="transmembrane region" description="Helical" evidence="7">
    <location>
        <begin position="194"/>
        <end position="212"/>
    </location>
</feature>
<feature type="transmembrane region" description="Helical" evidence="7">
    <location>
        <begin position="422"/>
        <end position="443"/>
    </location>
</feature>
<keyword evidence="6 7" id="KW-0472">Membrane</keyword>
<keyword evidence="3" id="KW-1003">Cell membrane</keyword>
<comment type="caution">
    <text evidence="8">The sequence shown here is derived from an EMBL/GenBank/DDBJ whole genome shotgun (WGS) entry which is preliminary data.</text>
</comment>
<dbReference type="CDD" id="cd17332">
    <property type="entry name" value="MFS_MelB_like"/>
    <property type="match status" value="1"/>
</dbReference>
<keyword evidence="4 7" id="KW-0812">Transmembrane</keyword>
<evidence type="ECO:0000256" key="7">
    <source>
        <dbReference type="SAM" id="Phobius"/>
    </source>
</evidence>
<proteinExistence type="predicted"/>
<feature type="transmembrane region" description="Helical" evidence="7">
    <location>
        <begin position="122"/>
        <end position="143"/>
    </location>
</feature>
<reference evidence="8" key="1">
    <citation type="journal article" date="2021" name="Antonie Van Leeuwenhoek">
        <title>Draft genome and description of Waterburya agarophytonicola gen. nov. sp. nov. (Pleurocapsales, Cyanobacteria): a seaweed symbiont.</title>
        <authorList>
            <person name="Bonthond G."/>
            <person name="Shalygin S."/>
            <person name="Bayer T."/>
            <person name="Weinberger F."/>
        </authorList>
    </citation>
    <scope>NUCLEOTIDE SEQUENCE</scope>
    <source>
        <strain evidence="8">KI4</strain>
    </source>
</reference>
<evidence type="ECO:0000313" key="8">
    <source>
        <dbReference type="EMBL" id="MCC0175426.1"/>
    </source>
</evidence>
<dbReference type="GO" id="GO:0015293">
    <property type="term" value="F:symporter activity"/>
    <property type="evidence" value="ECO:0007669"/>
    <property type="project" value="InterPro"/>
</dbReference>
<keyword evidence="9" id="KW-1185">Reference proteome</keyword>
<dbReference type="GO" id="GO:0005886">
    <property type="term" value="C:plasma membrane"/>
    <property type="evidence" value="ECO:0007669"/>
    <property type="project" value="UniProtKB-SubCell"/>
</dbReference>
<dbReference type="InterPro" id="IPR039672">
    <property type="entry name" value="MFS_2"/>
</dbReference>
<protein>
    <submittedName>
        <fullName evidence="8">MFS transporter</fullName>
    </submittedName>
</protein>
<gene>
    <name evidence="8" type="ORF">I4641_00325</name>
</gene>
<dbReference type="FunFam" id="1.20.1250.20:FF:000183">
    <property type="entry name" value="sodium-dependent lysophosphatidylcholine symporter 1 isoform X2"/>
    <property type="match status" value="1"/>
</dbReference>
<keyword evidence="5 7" id="KW-1133">Transmembrane helix</keyword>
<feature type="transmembrane region" description="Helical" evidence="7">
    <location>
        <begin position="331"/>
        <end position="355"/>
    </location>
</feature>
<dbReference type="AlphaFoldDB" id="A0A964BNT5"/>
<evidence type="ECO:0000256" key="6">
    <source>
        <dbReference type="ARBA" id="ARBA00023136"/>
    </source>
</evidence>
<feature type="transmembrane region" description="Helical" evidence="7">
    <location>
        <begin position="87"/>
        <end position="107"/>
    </location>
</feature>
<dbReference type="Proteomes" id="UP000729733">
    <property type="component" value="Unassembled WGS sequence"/>
</dbReference>
<evidence type="ECO:0000313" key="9">
    <source>
        <dbReference type="Proteomes" id="UP000729733"/>
    </source>
</evidence>
<dbReference type="Pfam" id="PF13347">
    <property type="entry name" value="MFS_2"/>
    <property type="match status" value="2"/>
</dbReference>
<dbReference type="InterPro" id="IPR036259">
    <property type="entry name" value="MFS_trans_sf"/>
</dbReference>
<accession>A0A964BNT5</accession>
<evidence type="ECO:0000256" key="5">
    <source>
        <dbReference type="ARBA" id="ARBA00022989"/>
    </source>
</evidence>
<organism evidence="8 9">
    <name type="scientific">Waterburya agarophytonicola KI4</name>
    <dbReference type="NCBI Taxonomy" id="2874699"/>
    <lineage>
        <taxon>Bacteria</taxon>
        <taxon>Bacillati</taxon>
        <taxon>Cyanobacteriota</taxon>
        <taxon>Cyanophyceae</taxon>
        <taxon>Pleurocapsales</taxon>
        <taxon>Hyellaceae</taxon>
        <taxon>Waterburya</taxon>
        <taxon>Waterburya agarophytonicola</taxon>
    </lineage>
</organism>
<comment type="subcellular location">
    <subcellularLocation>
        <location evidence="1">Cell membrane</location>
        <topology evidence="1">Multi-pass membrane protein</topology>
    </subcellularLocation>
</comment>
<feature type="transmembrane region" description="Helical" evidence="7">
    <location>
        <begin position="34"/>
        <end position="60"/>
    </location>
</feature>